<name>A0ACB0LRK4_TRIPR</name>
<accession>A0ACB0LRK4</accession>
<gene>
    <name evidence="1" type="ORF">MILVUS5_LOCUS35086</name>
</gene>
<evidence type="ECO:0000313" key="1">
    <source>
        <dbReference type="EMBL" id="CAJ2671195.1"/>
    </source>
</evidence>
<proteinExistence type="predicted"/>
<evidence type="ECO:0000313" key="2">
    <source>
        <dbReference type="Proteomes" id="UP001177021"/>
    </source>
</evidence>
<reference evidence="1" key="1">
    <citation type="submission" date="2023-10" db="EMBL/GenBank/DDBJ databases">
        <authorList>
            <person name="Rodriguez Cubillos JULIANA M."/>
            <person name="De Vega J."/>
        </authorList>
    </citation>
    <scope>NUCLEOTIDE SEQUENCE</scope>
</reference>
<sequence>MAEIDELSSWKWLWRIPAPEKFKFFYWTACHNSLPTRTMLHKRGMLNYDICPRCTTCPESILHCLRDCPFSRKIWLSIGFENINFFMEQNIFTWIRRGTTSGNKQMFMAAYWWIWRARNKLCLANEITPAAAVKIQIYNSASINSKVFGHQSTDVITEQWVSWHPEEGTAVIINVDGSSLGNPGPSGFGGVLRHSNGKWIYGFAGTVGISTILHVELLAIYHGLKVAWDQGYRNIVCYSDSTLSIQLIGRDVNPWHHYASILTNIRDLVKRNWSIGFKHTKREANAVADLLAKAGAAGTDAWTEFREPPPAAIPLLQADAARVMFARI</sequence>
<dbReference type="Proteomes" id="UP001177021">
    <property type="component" value="Unassembled WGS sequence"/>
</dbReference>
<protein>
    <submittedName>
        <fullName evidence="1">Uncharacterized protein</fullName>
    </submittedName>
</protein>
<organism evidence="1 2">
    <name type="scientific">Trifolium pratense</name>
    <name type="common">Red clover</name>
    <dbReference type="NCBI Taxonomy" id="57577"/>
    <lineage>
        <taxon>Eukaryota</taxon>
        <taxon>Viridiplantae</taxon>
        <taxon>Streptophyta</taxon>
        <taxon>Embryophyta</taxon>
        <taxon>Tracheophyta</taxon>
        <taxon>Spermatophyta</taxon>
        <taxon>Magnoliopsida</taxon>
        <taxon>eudicotyledons</taxon>
        <taxon>Gunneridae</taxon>
        <taxon>Pentapetalae</taxon>
        <taxon>rosids</taxon>
        <taxon>fabids</taxon>
        <taxon>Fabales</taxon>
        <taxon>Fabaceae</taxon>
        <taxon>Papilionoideae</taxon>
        <taxon>50 kb inversion clade</taxon>
        <taxon>NPAAA clade</taxon>
        <taxon>Hologalegina</taxon>
        <taxon>IRL clade</taxon>
        <taxon>Trifolieae</taxon>
        <taxon>Trifolium</taxon>
    </lineage>
</organism>
<comment type="caution">
    <text evidence="1">The sequence shown here is derived from an EMBL/GenBank/DDBJ whole genome shotgun (WGS) entry which is preliminary data.</text>
</comment>
<keyword evidence="2" id="KW-1185">Reference proteome</keyword>
<dbReference type="EMBL" id="CASHSV030000615">
    <property type="protein sequence ID" value="CAJ2671195.1"/>
    <property type="molecule type" value="Genomic_DNA"/>
</dbReference>